<comment type="subunit">
    <text evidence="2">Homodimer. Interacts with CIPK.</text>
</comment>
<sequence length="150" mass="16772">LRHFSSPPQVLSQVAAGDSSRCSIWAVAVRGYKAPCSQPDIVKSSRAVTVSEVEALYELFKKLSNSIIKDGLIHKEELLLGLFRNSYKENLFADRHVNLNTEMPLSHTTFQSHVFICFLASFLSLHNRDITLAFPSFVMHSEVEDADSSS</sequence>
<dbReference type="SUPFAM" id="SSF47473">
    <property type="entry name" value="EF-hand"/>
    <property type="match status" value="1"/>
</dbReference>
<comment type="similarity">
    <text evidence="2">Belongs to the calcineurin regulatory subunit family.</text>
</comment>
<dbReference type="PANTHER" id="PTHR23056:SF110">
    <property type="entry name" value="CALMODULIN"/>
    <property type="match status" value="1"/>
</dbReference>
<reference evidence="3" key="1">
    <citation type="submission" date="2017-07" db="EMBL/GenBank/DDBJ databases">
        <title>Taro Niue Genome Assembly and Annotation.</title>
        <authorList>
            <person name="Atibalentja N."/>
            <person name="Keating K."/>
            <person name="Fields C.J."/>
        </authorList>
    </citation>
    <scope>NUCLEOTIDE SEQUENCE</scope>
    <source>
        <strain evidence="3">Niue_2</strain>
        <tissue evidence="3">Leaf</tissue>
    </source>
</reference>
<dbReference type="GO" id="GO:0005509">
    <property type="term" value="F:calcium ion binding"/>
    <property type="evidence" value="ECO:0007669"/>
    <property type="project" value="UniProtKB-UniRule"/>
</dbReference>
<dbReference type="Gene3D" id="1.10.238.10">
    <property type="entry name" value="EF-hand"/>
    <property type="match status" value="1"/>
</dbReference>
<keyword evidence="2" id="KW-0479">Metal-binding</keyword>
<dbReference type="GO" id="GO:0019722">
    <property type="term" value="P:calcium-mediated signaling"/>
    <property type="evidence" value="ECO:0007669"/>
    <property type="project" value="UniProtKB-UniRule"/>
</dbReference>
<keyword evidence="1 2" id="KW-0677">Repeat</keyword>
<dbReference type="AlphaFoldDB" id="A0A843XWH9"/>
<gene>
    <name evidence="3" type="ORF">Taro_056703</name>
</gene>
<comment type="subcellular location">
    <subcellularLocation>
        <location evidence="2">Membrane</location>
    </subcellularLocation>
</comment>
<evidence type="ECO:0000313" key="4">
    <source>
        <dbReference type="Proteomes" id="UP000652761"/>
    </source>
</evidence>
<evidence type="ECO:0000256" key="1">
    <source>
        <dbReference type="ARBA" id="ARBA00022737"/>
    </source>
</evidence>
<dbReference type="PANTHER" id="PTHR23056">
    <property type="entry name" value="CALCINEURIN B"/>
    <property type="match status" value="1"/>
</dbReference>
<organism evidence="3 4">
    <name type="scientific">Colocasia esculenta</name>
    <name type="common">Wild taro</name>
    <name type="synonym">Arum esculentum</name>
    <dbReference type="NCBI Taxonomy" id="4460"/>
    <lineage>
        <taxon>Eukaryota</taxon>
        <taxon>Viridiplantae</taxon>
        <taxon>Streptophyta</taxon>
        <taxon>Embryophyta</taxon>
        <taxon>Tracheophyta</taxon>
        <taxon>Spermatophyta</taxon>
        <taxon>Magnoliopsida</taxon>
        <taxon>Liliopsida</taxon>
        <taxon>Araceae</taxon>
        <taxon>Aroideae</taxon>
        <taxon>Colocasieae</taxon>
        <taxon>Colocasia</taxon>
    </lineage>
</organism>
<protein>
    <recommendedName>
        <fullName evidence="2">Calcineurin B-like protein</fullName>
    </recommendedName>
</protein>
<dbReference type="Proteomes" id="UP000652761">
    <property type="component" value="Unassembled WGS sequence"/>
</dbReference>
<keyword evidence="2" id="KW-0472">Membrane</keyword>
<dbReference type="GO" id="GO:0016020">
    <property type="term" value="C:membrane"/>
    <property type="evidence" value="ECO:0007669"/>
    <property type="project" value="UniProtKB-SubCell"/>
</dbReference>
<evidence type="ECO:0000256" key="2">
    <source>
        <dbReference type="RuleBase" id="RU369080"/>
    </source>
</evidence>
<dbReference type="OrthoDB" id="1934236at2759"/>
<name>A0A843XWH9_COLES</name>
<dbReference type="InterPro" id="IPR011992">
    <property type="entry name" value="EF-hand-dom_pair"/>
</dbReference>
<comment type="caution">
    <text evidence="3">The sequence shown here is derived from an EMBL/GenBank/DDBJ whole genome shotgun (WGS) entry which is preliminary data.</text>
</comment>
<dbReference type="InterPro" id="IPR045198">
    <property type="entry name" value="CNBL1-10"/>
</dbReference>
<keyword evidence="2" id="KW-0106">Calcium</keyword>
<dbReference type="GO" id="GO:0019900">
    <property type="term" value="F:kinase binding"/>
    <property type="evidence" value="ECO:0007669"/>
    <property type="project" value="UniProtKB-UniRule"/>
</dbReference>
<accession>A0A843XWH9</accession>
<proteinExistence type="inferred from homology"/>
<evidence type="ECO:0000313" key="3">
    <source>
        <dbReference type="EMBL" id="MQM23636.1"/>
    </source>
</evidence>
<feature type="non-terminal residue" evidence="3">
    <location>
        <position position="1"/>
    </location>
</feature>
<keyword evidence="4" id="KW-1185">Reference proteome</keyword>
<comment type="function">
    <text evidence="2">Acts as a calcium sensor. CBL proteins interact with CIPK serine-threonine protein kinases. Binding of a CBL protein to the regulatory NAF domain of a CIPK protein lead to the activation of the kinase in a calcium-dependent manner.</text>
</comment>
<dbReference type="EMBL" id="NMUH01017172">
    <property type="protein sequence ID" value="MQM23636.1"/>
    <property type="molecule type" value="Genomic_DNA"/>
</dbReference>